<keyword evidence="1" id="KW-1133">Transmembrane helix</keyword>
<dbReference type="InterPro" id="IPR010559">
    <property type="entry name" value="Sig_transdc_His_kin_internal"/>
</dbReference>
<dbReference type="InterPro" id="IPR036890">
    <property type="entry name" value="HATPase_C_sf"/>
</dbReference>
<accession>A0A9J6ZMG1</accession>
<dbReference type="RefSeq" id="WP_250722349.1">
    <property type="nucleotide sequence ID" value="NZ_CP098400.1"/>
</dbReference>
<proteinExistence type="predicted"/>
<dbReference type="GO" id="GO:0016020">
    <property type="term" value="C:membrane"/>
    <property type="evidence" value="ECO:0007669"/>
    <property type="project" value="InterPro"/>
</dbReference>
<feature type="domain" description="Signal transduction histidine kinase internal region" evidence="2">
    <location>
        <begin position="160"/>
        <end position="237"/>
    </location>
</feature>
<feature type="transmembrane region" description="Helical" evidence="1">
    <location>
        <begin position="122"/>
        <end position="140"/>
    </location>
</feature>
<reference evidence="3" key="2">
    <citation type="submission" date="2022-06" db="EMBL/GenBank/DDBJ databases">
        <title>Xiashengella guii gen. nov. sp. nov., a bacterium isolated form anaerobic digestion tank.</title>
        <authorList>
            <person name="Huang H."/>
        </authorList>
    </citation>
    <scope>NUCLEOTIDE SEQUENCE</scope>
    <source>
        <strain evidence="3">Ai-910</strain>
    </source>
</reference>
<feature type="transmembrane region" description="Helical" evidence="1">
    <location>
        <begin position="40"/>
        <end position="61"/>
    </location>
</feature>
<evidence type="ECO:0000259" key="2">
    <source>
        <dbReference type="Pfam" id="PF06580"/>
    </source>
</evidence>
<dbReference type="PANTHER" id="PTHR34220">
    <property type="entry name" value="SENSOR HISTIDINE KINASE YPDA"/>
    <property type="match status" value="1"/>
</dbReference>
<keyword evidence="3" id="KW-0808">Transferase</keyword>
<organism evidence="3 4">
    <name type="scientific">Xiashengella succiniciproducens</name>
    <dbReference type="NCBI Taxonomy" id="2949635"/>
    <lineage>
        <taxon>Bacteria</taxon>
        <taxon>Pseudomonadati</taxon>
        <taxon>Bacteroidota</taxon>
        <taxon>Bacteroidia</taxon>
        <taxon>Marinilabiliales</taxon>
        <taxon>Marinilabiliaceae</taxon>
        <taxon>Xiashengella</taxon>
    </lineage>
</organism>
<reference evidence="3" key="1">
    <citation type="submission" date="2022-05" db="EMBL/GenBank/DDBJ databases">
        <authorList>
            <person name="Sun X."/>
        </authorList>
    </citation>
    <scope>NUCLEOTIDE SEQUENCE</scope>
    <source>
        <strain evidence="3">Ai-910</strain>
    </source>
</reference>
<dbReference type="PANTHER" id="PTHR34220:SF7">
    <property type="entry name" value="SENSOR HISTIDINE KINASE YPDA"/>
    <property type="match status" value="1"/>
</dbReference>
<dbReference type="Proteomes" id="UP001056426">
    <property type="component" value="Chromosome"/>
</dbReference>
<protein>
    <submittedName>
        <fullName evidence="3">Histidine kinase</fullName>
    </submittedName>
</protein>
<name>A0A9J6ZMG1_9BACT</name>
<evidence type="ECO:0000256" key="1">
    <source>
        <dbReference type="SAM" id="Phobius"/>
    </source>
</evidence>
<keyword evidence="1" id="KW-0812">Transmembrane</keyword>
<dbReference type="KEGG" id="alkq:M9189_08505"/>
<dbReference type="EMBL" id="CP098400">
    <property type="protein sequence ID" value="URW78897.1"/>
    <property type="molecule type" value="Genomic_DNA"/>
</dbReference>
<sequence>MLHPVLTHKYVYPGLILFWAFHAVLPAALLHYYADLEWTYALVDGGVYSFGLVIVGLSLWYPVSFRTQEIPITRKLLHNSLICVVAAVIWILVSSFLCRILLGTNQHYIEVASTVLPFRILWGINEFVMFIIASHFFIFYTDLEEKRLQEEVLKKQVKESELKTLKAQLNPHFLFNSLNSVSALTLTAPEDARHMLAQLSELLRYSLSSNQMAMISLSKEMENIRRYMEIERVRFGELLNYEEEIAADCEKSIVPALILLPLYENAIKHGLYESLDPVTVRTKCFRKGNNLFVVVSNNFDASVSSPVGTGLGLKHTANILRNLFGRDGLLVAGASDGIYTVRICIPQS</sequence>
<dbReference type="Pfam" id="PF06580">
    <property type="entry name" value="His_kinase"/>
    <property type="match status" value="1"/>
</dbReference>
<keyword evidence="1" id="KW-0472">Membrane</keyword>
<dbReference type="Gene3D" id="3.30.565.10">
    <property type="entry name" value="Histidine kinase-like ATPase, C-terminal domain"/>
    <property type="match status" value="1"/>
</dbReference>
<evidence type="ECO:0000313" key="4">
    <source>
        <dbReference type="Proteomes" id="UP001056426"/>
    </source>
</evidence>
<keyword evidence="4" id="KW-1185">Reference proteome</keyword>
<gene>
    <name evidence="3" type="ORF">M9189_08505</name>
</gene>
<dbReference type="GO" id="GO:0000155">
    <property type="term" value="F:phosphorelay sensor kinase activity"/>
    <property type="evidence" value="ECO:0007669"/>
    <property type="project" value="InterPro"/>
</dbReference>
<dbReference type="AlphaFoldDB" id="A0A9J6ZMG1"/>
<feature type="transmembrane region" description="Helical" evidence="1">
    <location>
        <begin position="81"/>
        <end position="102"/>
    </location>
</feature>
<evidence type="ECO:0000313" key="3">
    <source>
        <dbReference type="EMBL" id="URW78897.1"/>
    </source>
</evidence>
<dbReference type="SUPFAM" id="SSF55874">
    <property type="entry name" value="ATPase domain of HSP90 chaperone/DNA topoisomerase II/histidine kinase"/>
    <property type="match status" value="1"/>
</dbReference>
<feature type="transmembrane region" description="Helical" evidence="1">
    <location>
        <begin position="12"/>
        <end position="34"/>
    </location>
</feature>
<keyword evidence="3" id="KW-0418">Kinase</keyword>
<dbReference type="InterPro" id="IPR050640">
    <property type="entry name" value="Bact_2-comp_sensor_kinase"/>
</dbReference>